<accession>A0A246WTY6</accession>
<evidence type="ECO:0000313" key="3">
    <source>
        <dbReference type="Proteomes" id="UP000197596"/>
    </source>
</evidence>
<protein>
    <recommendedName>
        <fullName evidence="4">DUF1120 domain-containing protein</fullName>
    </recommendedName>
</protein>
<gene>
    <name evidence="2" type="ORF">CEJ42_00040</name>
</gene>
<dbReference type="Proteomes" id="UP000197596">
    <property type="component" value="Unassembled WGS sequence"/>
</dbReference>
<feature type="signal peptide" evidence="1">
    <location>
        <begin position="1"/>
        <end position="23"/>
    </location>
</feature>
<sequence length="216" mass="22652">MKKNTRKFLLPLAMIALSAPMLAAQAAGNAELKVTGAIKTVACTPTLGGNGTVDFGVIPASSLPAGKEMALHWTPIDISISCQAPVKMALRVLDNRSASSTHAGSHFSYGLGMVGGAKVGRYNLVIVPGSIRTDGAPAHNLFSVDGNQSWIVNGNGGQMGTDRAFSWTTAGGNTPAPFKEVRMSVYVVPYLNRPENLPLTQDIPLDGSATVEIQYL</sequence>
<feature type="chain" id="PRO_5012467750" description="DUF1120 domain-containing protein" evidence="1">
    <location>
        <begin position="24"/>
        <end position="216"/>
    </location>
</feature>
<organism evidence="2 3">
    <name type="scientific">Herbaspirillum robiniae</name>
    <dbReference type="NCBI Taxonomy" id="2014887"/>
    <lineage>
        <taxon>Bacteria</taxon>
        <taxon>Pseudomonadati</taxon>
        <taxon>Pseudomonadota</taxon>
        <taxon>Betaproteobacteria</taxon>
        <taxon>Burkholderiales</taxon>
        <taxon>Oxalobacteraceae</taxon>
        <taxon>Herbaspirillum</taxon>
    </lineage>
</organism>
<dbReference type="AlphaFoldDB" id="A0A246WTY6"/>
<evidence type="ECO:0000256" key="1">
    <source>
        <dbReference type="SAM" id="SignalP"/>
    </source>
</evidence>
<evidence type="ECO:0008006" key="4">
    <source>
        <dbReference type="Google" id="ProtNLM"/>
    </source>
</evidence>
<evidence type="ECO:0000313" key="2">
    <source>
        <dbReference type="EMBL" id="OWY30520.1"/>
    </source>
</evidence>
<name>A0A246WTY6_9BURK</name>
<comment type="caution">
    <text evidence="2">The sequence shown here is derived from an EMBL/GenBank/DDBJ whole genome shotgun (WGS) entry which is preliminary data.</text>
</comment>
<keyword evidence="1" id="KW-0732">Signal</keyword>
<dbReference type="Pfam" id="PF06551">
    <property type="entry name" value="DUF1120"/>
    <property type="match status" value="1"/>
</dbReference>
<reference evidence="2 3" key="1">
    <citation type="submission" date="2017-06" db="EMBL/GenBank/DDBJ databases">
        <title>Herbaspirillum phytohormonus sp. nov., isolated from the root nodule of Robinia pseudoacacia in lead-zinc mine.</title>
        <authorList>
            <person name="Fan M."/>
            <person name="Lin Y."/>
        </authorList>
    </citation>
    <scope>NUCLEOTIDE SEQUENCE [LARGE SCALE GENOMIC DNA]</scope>
    <source>
        <strain evidence="2 3">HZ10</strain>
    </source>
</reference>
<dbReference type="InterPro" id="IPR010546">
    <property type="entry name" value="DUF1120"/>
</dbReference>
<proteinExistence type="predicted"/>
<dbReference type="RefSeq" id="WP_088749671.1">
    <property type="nucleotide sequence ID" value="NZ_NJGU01000001.1"/>
</dbReference>
<dbReference type="EMBL" id="NJGU01000001">
    <property type="protein sequence ID" value="OWY30520.1"/>
    <property type="molecule type" value="Genomic_DNA"/>
</dbReference>